<feature type="signal peptide" evidence="2">
    <location>
        <begin position="1"/>
        <end position="26"/>
    </location>
</feature>
<protein>
    <recommendedName>
        <fullName evidence="7">Copper resistance protein B</fullName>
    </recommendedName>
</protein>
<feature type="region of interest" description="Disordered" evidence="1">
    <location>
        <begin position="25"/>
        <end position="114"/>
    </location>
</feature>
<feature type="chain" id="PRO_5043411339" description="Copper resistance protein B" evidence="2">
    <location>
        <begin position="27"/>
        <end position="114"/>
    </location>
</feature>
<evidence type="ECO:0008006" key="7">
    <source>
        <dbReference type="Google" id="ProtNLM"/>
    </source>
</evidence>
<evidence type="ECO:0000313" key="6">
    <source>
        <dbReference type="Proteomes" id="UP000273105"/>
    </source>
</evidence>
<evidence type="ECO:0000256" key="2">
    <source>
        <dbReference type="SAM" id="SignalP"/>
    </source>
</evidence>
<name>A0A498D4S2_9GAMM</name>
<comment type="caution">
    <text evidence="3">The sequence shown here is derived from an EMBL/GenBank/DDBJ whole genome shotgun (WGS) entry which is preliminary data.</text>
</comment>
<evidence type="ECO:0000313" key="3">
    <source>
        <dbReference type="EMBL" id="RLL35713.1"/>
    </source>
</evidence>
<accession>A0A498D4S2</accession>
<keyword evidence="2" id="KW-0732">Signal</keyword>
<organism evidence="3 5">
    <name type="scientific">Acinetobacter cumulans</name>
    <dbReference type="NCBI Taxonomy" id="2136182"/>
    <lineage>
        <taxon>Bacteria</taxon>
        <taxon>Pseudomonadati</taxon>
        <taxon>Pseudomonadota</taxon>
        <taxon>Gammaproteobacteria</taxon>
        <taxon>Moraxellales</taxon>
        <taxon>Moraxellaceae</taxon>
        <taxon>Acinetobacter</taxon>
    </lineage>
</organism>
<sequence>MHTINSRFLHFAGVLLMALSSGVAMAQTQTQSKKEPSEVASMSMDHSHMMHQDMAMHSMSQADMMHPQMSHAQHDVAEHQSQPSEAQLVQKDQQPQSKSSSKHLTEGEKTHAHH</sequence>
<reference evidence="5 6" key="1">
    <citation type="submission" date="2018-09" db="EMBL/GenBank/DDBJ databases">
        <title>The draft genome of Acinetobacter sp. strains.</title>
        <authorList>
            <person name="Qin J."/>
            <person name="Feng Y."/>
            <person name="Zong Z."/>
        </authorList>
    </citation>
    <scope>NUCLEOTIDE SEQUENCE [LARGE SCALE GENOMIC DNA]</scope>
    <source>
        <strain evidence="4 6">WCHAc060001</strain>
        <strain evidence="3 5">WCHAc060003</strain>
    </source>
</reference>
<dbReference type="EMBL" id="RCHE01000036">
    <property type="protein sequence ID" value="RLL41068.1"/>
    <property type="molecule type" value="Genomic_DNA"/>
</dbReference>
<feature type="compositionally biased region" description="Basic and acidic residues" evidence="1">
    <location>
        <begin position="103"/>
        <end position="114"/>
    </location>
</feature>
<evidence type="ECO:0000313" key="5">
    <source>
        <dbReference type="Proteomes" id="UP000267166"/>
    </source>
</evidence>
<keyword evidence="6" id="KW-1185">Reference proteome</keyword>
<feature type="compositionally biased region" description="Low complexity" evidence="1">
    <location>
        <begin position="90"/>
        <end position="99"/>
    </location>
</feature>
<gene>
    <name evidence="4" type="ORF">D9K79_13350</name>
    <name evidence="3" type="ORF">D9K80_07605</name>
</gene>
<dbReference type="Proteomes" id="UP000267166">
    <property type="component" value="Unassembled WGS sequence"/>
</dbReference>
<dbReference type="Proteomes" id="UP000273105">
    <property type="component" value="Unassembled WGS sequence"/>
</dbReference>
<proteinExistence type="predicted"/>
<evidence type="ECO:0000256" key="1">
    <source>
        <dbReference type="SAM" id="MobiDB-lite"/>
    </source>
</evidence>
<dbReference type="EMBL" id="RCHD01000014">
    <property type="protein sequence ID" value="RLL35713.1"/>
    <property type="molecule type" value="Genomic_DNA"/>
</dbReference>
<evidence type="ECO:0000313" key="4">
    <source>
        <dbReference type="EMBL" id="RLL41068.1"/>
    </source>
</evidence>
<feature type="compositionally biased region" description="Low complexity" evidence="1">
    <location>
        <begin position="52"/>
        <end position="61"/>
    </location>
</feature>
<dbReference type="AlphaFoldDB" id="A0A498D4S2"/>
<dbReference type="RefSeq" id="WP_106985995.1">
    <property type="nucleotide sequence ID" value="NZ_CP035934.2"/>
</dbReference>